<feature type="signal peptide" evidence="1">
    <location>
        <begin position="1"/>
        <end position="20"/>
    </location>
</feature>
<feature type="chain" id="PRO_5029747490" evidence="1">
    <location>
        <begin position="21"/>
        <end position="525"/>
    </location>
</feature>
<dbReference type="InterPro" id="IPR025366">
    <property type="entry name" value="DUF4270"/>
</dbReference>
<evidence type="ECO:0000256" key="1">
    <source>
        <dbReference type="SAM" id="SignalP"/>
    </source>
</evidence>
<dbReference type="AlphaFoldDB" id="A0A7K1LNP7"/>
<keyword evidence="1" id="KW-0732">Signal</keyword>
<reference evidence="2 3" key="1">
    <citation type="submission" date="2019-07" db="EMBL/GenBank/DDBJ databases">
        <title>Gramella aestuarii sp. nov., isolated from a tidal flat, and emended description of Gramella echinicola.</title>
        <authorList>
            <person name="Liu L."/>
        </authorList>
    </citation>
    <scope>NUCLEOTIDE SEQUENCE [LARGE SCALE GENOMIC DNA]</scope>
    <source>
        <strain evidence="2 3">BS12</strain>
    </source>
</reference>
<sequence>MKLNRLFQMTALLAVVFAFTGCDEEFTEVGGEIITNPSNVELREVEVKAYSQKINSVQTNNLPNNVLGVTNNPVYGQGAASIVSQLTLSTEDPDFGDNPVLDSVVLTIPYFSRQSEASTAQEIVYELDSIYGSESFKLSIYETSYFLNDYDPEVGFEQRQKYYSDQQEQVEQNIVGEPLFVEDEFKPSPLPFTTYEINAEGENDTIANAPALRIKLPVDYFQEKILDKAGSSELLNNGNFRNYIRSLLIKAEPNGSGGSQVLLNFADQNSPSRISLYYKRDLEVDGETERVRTRFNLGVGSGSNRFNTFTGEFPEGVSQAIAGQTAEMGAENLYLKAQEGSMAVIELFPDEDELEAIRAEELLVNEANLTFYVNDDLVSGDEPRRLYLYDLNNNRFLFDYGVDISYRGGNPDNSLINFSQPVAEDENGRFYTLRITNHVSGIINEGDDNVKLGLVIVPNINAVAARDQQGNVVGSVMSSVRNTPGPVEQIPSVNSLTPTGTILYGNMADDVDKRLKLKIYYTNYN</sequence>
<gene>
    <name evidence="2" type="ORF">FLP08_07470</name>
</gene>
<protein>
    <submittedName>
        <fullName evidence="2">DUF4270 domain-containing protein</fullName>
    </submittedName>
</protein>
<dbReference type="RefSeq" id="WP_156275517.1">
    <property type="nucleotide sequence ID" value="NZ_BAABGI010000001.1"/>
</dbReference>
<dbReference type="PROSITE" id="PS51257">
    <property type="entry name" value="PROKAR_LIPOPROTEIN"/>
    <property type="match status" value="1"/>
</dbReference>
<organism evidence="2 3">
    <name type="scientific">Christiangramia aestuarii</name>
    <dbReference type="NCBI Taxonomy" id="1028746"/>
    <lineage>
        <taxon>Bacteria</taxon>
        <taxon>Pseudomonadati</taxon>
        <taxon>Bacteroidota</taxon>
        <taxon>Flavobacteriia</taxon>
        <taxon>Flavobacteriales</taxon>
        <taxon>Flavobacteriaceae</taxon>
        <taxon>Christiangramia</taxon>
    </lineage>
</organism>
<accession>A0A7K1LNP7</accession>
<name>A0A7K1LNP7_9FLAO</name>
<evidence type="ECO:0000313" key="3">
    <source>
        <dbReference type="Proteomes" id="UP000460416"/>
    </source>
</evidence>
<keyword evidence="3" id="KW-1185">Reference proteome</keyword>
<dbReference type="Proteomes" id="UP000460416">
    <property type="component" value="Unassembled WGS sequence"/>
</dbReference>
<evidence type="ECO:0000313" key="2">
    <source>
        <dbReference type="EMBL" id="MUP42407.1"/>
    </source>
</evidence>
<dbReference type="OrthoDB" id="1466062at2"/>
<comment type="caution">
    <text evidence="2">The sequence shown here is derived from an EMBL/GenBank/DDBJ whole genome shotgun (WGS) entry which is preliminary data.</text>
</comment>
<dbReference type="Pfam" id="PF14092">
    <property type="entry name" value="DUF4270"/>
    <property type="match status" value="1"/>
</dbReference>
<proteinExistence type="predicted"/>
<dbReference type="EMBL" id="VJVW01000002">
    <property type="protein sequence ID" value="MUP42407.1"/>
    <property type="molecule type" value="Genomic_DNA"/>
</dbReference>